<keyword evidence="2" id="KW-1185">Reference proteome</keyword>
<dbReference type="EMBL" id="BMIU01000001">
    <property type="protein sequence ID" value="GGF18029.1"/>
    <property type="molecule type" value="Genomic_DNA"/>
</dbReference>
<name>A0ABQ1UJ22_9BACT</name>
<comment type="caution">
    <text evidence="1">The sequence shown here is derived from an EMBL/GenBank/DDBJ whole genome shotgun (WGS) entry which is preliminary data.</text>
</comment>
<evidence type="ECO:0000313" key="2">
    <source>
        <dbReference type="Proteomes" id="UP000647339"/>
    </source>
</evidence>
<evidence type="ECO:0000313" key="1">
    <source>
        <dbReference type="EMBL" id="GGF18029.1"/>
    </source>
</evidence>
<protein>
    <submittedName>
        <fullName evidence="1">Uncharacterized protein</fullName>
    </submittedName>
</protein>
<sequence>MGWQKGFDFPGREVKYMVRNTIYSIDGNVYDVHAMASPRGAVYSCQVEKFGTCGKLTTQMFMIRADFFIKR</sequence>
<gene>
    <name evidence="1" type="ORF">GCM10011339_02410</name>
</gene>
<accession>A0ABQ1UJ22</accession>
<dbReference type="Proteomes" id="UP000647339">
    <property type="component" value="Unassembled WGS sequence"/>
</dbReference>
<reference evidence="2" key="1">
    <citation type="journal article" date="2019" name="Int. J. Syst. Evol. Microbiol.">
        <title>The Global Catalogue of Microorganisms (GCM) 10K type strain sequencing project: providing services to taxonomists for standard genome sequencing and annotation.</title>
        <authorList>
            <consortium name="The Broad Institute Genomics Platform"/>
            <consortium name="The Broad Institute Genome Sequencing Center for Infectious Disease"/>
            <person name="Wu L."/>
            <person name="Ma J."/>
        </authorList>
    </citation>
    <scope>NUCLEOTIDE SEQUENCE [LARGE SCALE GENOMIC DNA]</scope>
    <source>
        <strain evidence="2">CGMCC 1.15407</strain>
    </source>
</reference>
<proteinExistence type="predicted"/>
<organism evidence="1 2">
    <name type="scientific">Echinicola rosea</name>
    <dbReference type="NCBI Taxonomy" id="1807691"/>
    <lineage>
        <taxon>Bacteria</taxon>
        <taxon>Pseudomonadati</taxon>
        <taxon>Bacteroidota</taxon>
        <taxon>Cytophagia</taxon>
        <taxon>Cytophagales</taxon>
        <taxon>Cyclobacteriaceae</taxon>
        <taxon>Echinicola</taxon>
    </lineage>
</organism>